<evidence type="ECO:0000313" key="4">
    <source>
        <dbReference type="Proteomes" id="UP000298021"/>
    </source>
</evidence>
<dbReference type="InterPro" id="IPR025580">
    <property type="entry name" value="Gp46"/>
</dbReference>
<sequence length="153" mass="17549">MSEFKAIETQEQLDKIIQERLNRQKESYEKKLSDYDNLKKENTSLQSAINENKEKYANYDKNLEELNSKISGYEMDNLKTKIAMENNIPYNLASRLVGDDEESLKADAERLSGYMKHGEPEPPLKTTESGKDSVSKENEAYSNMLNNLGLEGE</sequence>
<accession>A0A4Z0JMX5</accession>
<keyword evidence="4" id="KW-1185">Reference proteome</keyword>
<gene>
    <name evidence="3" type="ORF">EGT49_03590</name>
</gene>
<feature type="compositionally biased region" description="Basic and acidic residues" evidence="2">
    <location>
        <begin position="103"/>
        <end position="139"/>
    </location>
</feature>
<dbReference type="Pfam" id="PF14265">
    <property type="entry name" value="DUF4355"/>
    <property type="match status" value="1"/>
</dbReference>
<comment type="caution">
    <text evidence="3">The sequence shown here is derived from an EMBL/GenBank/DDBJ whole genome shotgun (WGS) entry which is preliminary data.</text>
</comment>
<evidence type="ECO:0000313" key="3">
    <source>
        <dbReference type="EMBL" id="TGD24352.1"/>
    </source>
</evidence>
<keyword evidence="1" id="KW-0175">Coiled coil</keyword>
<dbReference type="RefSeq" id="WP_135371592.1">
    <property type="nucleotide sequence ID" value="NZ_RKLY01000006.1"/>
</dbReference>
<dbReference type="Proteomes" id="UP000298021">
    <property type="component" value="Unassembled WGS sequence"/>
</dbReference>
<evidence type="ECO:0000256" key="2">
    <source>
        <dbReference type="SAM" id="MobiDB-lite"/>
    </source>
</evidence>
<dbReference type="AlphaFoldDB" id="A0A4Z0JMX5"/>
<evidence type="ECO:0000256" key="1">
    <source>
        <dbReference type="SAM" id="Coils"/>
    </source>
</evidence>
<feature type="region of interest" description="Disordered" evidence="2">
    <location>
        <begin position="99"/>
        <end position="153"/>
    </location>
</feature>
<proteinExistence type="predicted"/>
<dbReference type="EMBL" id="RKLY01000006">
    <property type="protein sequence ID" value="TGD24352.1"/>
    <property type="molecule type" value="Genomic_DNA"/>
</dbReference>
<organism evidence="3 4">
    <name type="scientific">Companilactobacillus suantsaicola</name>
    <dbReference type="NCBI Taxonomy" id="2487723"/>
    <lineage>
        <taxon>Bacteria</taxon>
        <taxon>Bacillati</taxon>
        <taxon>Bacillota</taxon>
        <taxon>Bacilli</taxon>
        <taxon>Lactobacillales</taxon>
        <taxon>Lactobacillaceae</taxon>
        <taxon>Companilactobacillus</taxon>
    </lineage>
</organism>
<dbReference type="OrthoDB" id="1727344at2"/>
<name>A0A4Z0JMX5_9LACO</name>
<feature type="coiled-coil region" evidence="1">
    <location>
        <begin position="18"/>
        <end position="76"/>
    </location>
</feature>
<protein>
    <submittedName>
        <fullName evidence="3">DUF4355 domain-containing protein</fullName>
    </submittedName>
</protein>
<reference evidence="3 4" key="1">
    <citation type="submission" date="2018-10" db="EMBL/GenBank/DDBJ databases">
        <title>Lactobacillus sp. R7 and Lactobacillus sp. R19 isolated from fermented mustard green product of Taiwan.</title>
        <authorList>
            <person name="Lin S.-T."/>
        </authorList>
    </citation>
    <scope>NUCLEOTIDE SEQUENCE [LARGE SCALE GENOMIC DNA]</scope>
    <source>
        <strain evidence="3 4">BCRC 81127</strain>
    </source>
</reference>